<dbReference type="PANTHER" id="PTHR47962:SF5">
    <property type="entry name" value="ATP-DEPENDENT HELICASE LHR-RELATED"/>
    <property type="match status" value="1"/>
</dbReference>
<dbReference type="Pfam" id="PF00271">
    <property type="entry name" value="Helicase_C"/>
    <property type="match status" value="1"/>
</dbReference>
<dbReference type="EMBL" id="CP003316">
    <property type="protein sequence ID" value="AFA38044.1"/>
    <property type="molecule type" value="Genomic_DNA"/>
</dbReference>
<evidence type="ECO:0000313" key="5">
    <source>
        <dbReference type="EMBL" id="AFA38044.1"/>
    </source>
</evidence>
<evidence type="ECO:0000256" key="2">
    <source>
        <dbReference type="ARBA" id="ARBA00022840"/>
    </source>
</evidence>
<dbReference type="InterPro" id="IPR052511">
    <property type="entry name" value="ATP-dep_Helicase"/>
</dbReference>
<keyword evidence="2" id="KW-0067">ATP-binding</keyword>
<dbReference type="InterPro" id="IPR027417">
    <property type="entry name" value="P-loop_NTPase"/>
</dbReference>
<evidence type="ECO:0000259" key="4">
    <source>
        <dbReference type="PROSITE" id="PS51194"/>
    </source>
</evidence>
<dbReference type="SUPFAM" id="SSF52540">
    <property type="entry name" value="P-loop containing nucleoside triphosphate hydrolases"/>
    <property type="match status" value="1"/>
</dbReference>
<keyword evidence="5" id="KW-0378">Hydrolase</keyword>
<dbReference type="SMART" id="SM00487">
    <property type="entry name" value="DEXDc"/>
    <property type="match status" value="1"/>
</dbReference>
<keyword evidence="5" id="KW-0347">Helicase</keyword>
<dbReference type="Gene3D" id="3.40.50.300">
    <property type="entry name" value="P-loop containing nucleotide triphosphate hydrolases"/>
    <property type="match status" value="2"/>
</dbReference>
<proteinExistence type="predicted"/>
<feature type="domain" description="Helicase C-terminal" evidence="4">
    <location>
        <begin position="337"/>
        <end position="485"/>
    </location>
</feature>
<accession>H6Q614</accession>
<reference evidence="5 6" key="1">
    <citation type="journal article" date="2012" name="Stand. Genomic Sci.">
        <title>Complete genome sequence of Pyrobaculum oguniense.</title>
        <authorList>
            <person name="Bernick D.L."/>
            <person name="Karplus K."/>
            <person name="Lui L.M."/>
            <person name="Coker J.K."/>
            <person name="Murphy J.N."/>
            <person name="Chan P.P."/>
            <person name="Cozen A.E."/>
            <person name="Lowe T.M."/>
        </authorList>
    </citation>
    <scope>NUCLEOTIDE SEQUENCE [LARGE SCALE GENOMIC DNA]</scope>
    <source>
        <strain evidence="5 6">TE7</strain>
    </source>
</reference>
<dbReference type="GO" id="GO:0003677">
    <property type="term" value="F:DNA binding"/>
    <property type="evidence" value="ECO:0007669"/>
    <property type="project" value="TreeGrafter"/>
</dbReference>
<dbReference type="HOGENOM" id="CLU_312314_0_0_2"/>
<dbReference type="Pfam" id="PF00270">
    <property type="entry name" value="DEAD"/>
    <property type="match status" value="1"/>
</dbReference>
<dbReference type="GO" id="GO:0016887">
    <property type="term" value="F:ATP hydrolysis activity"/>
    <property type="evidence" value="ECO:0007669"/>
    <property type="project" value="TreeGrafter"/>
</dbReference>
<dbReference type="InterPro" id="IPR001650">
    <property type="entry name" value="Helicase_C-like"/>
</dbReference>
<dbReference type="PROSITE" id="PS51194">
    <property type="entry name" value="HELICASE_CTER"/>
    <property type="match status" value="1"/>
</dbReference>
<dbReference type="InterPro" id="IPR014001">
    <property type="entry name" value="Helicase_ATP-bd"/>
</dbReference>
<dbReference type="AlphaFoldDB" id="H6Q614"/>
<dbReference type="eggNOG" id="arCOG00555">
    <property type="taxonomic scope" value="Archaea"/>
</dbReference>
<keyword evidence="1" id="KW-0547">Nucleotide-binding</keyword>
<evidence type="ECO:0000256" key="1">
    <source>
        <dbReference type="ARBA" id="ARBA00022741"/>
    </source>
</evidence>
<protein>
    <submittedName>
        <fullName evidence="5">Distinct helicase family with a unique C-terminal domain including a metal-binding cysteine cluster</fullName>
    </submittedName>
</protein>
<dbReference type="Proteomes" id="UP000009062">
    <property type="component" value="Chromosome"/>
</dbReference>
<gene>
    <name evidence="5" type="ordered locus">Pogu_0017</name>
</gene>
<sequence length="1036" mass="118555">MGNMCITKNLLDKLGVEYLVYEEPARPVAKAEVKFGDILPSICTGTKAPKFCGFEMYKHQKEALERLMAGKSVIVTASTGGGKTEIWVSYALSRQVLDKNFGVLVIYPTKALAADQIARIKQYYLEAGYDIVEEERKTSKGVVKFLRGAVLRYDGDVSNYVKAHHVKQALVTLINPEILLDVLEKRVGGSGALEIRKTHKLWPFILKVKLIVIDELDFYGSTRSTLLLYLVRRLIEILGLNTQVVILGATLSNIEAIKSLLPLNFEVVGGEANRPANYLYVVLGRKESVWSIYGKLHGAKNKEEFREKFFDILVGAGQKHLDDLTIILRENEDVVEDLLKMYLQCPETNLVFTRSIKDAERLGGKLDNSLVAVHHSKVPKERRAWIEERARLGEIKVLITVKTLLQGIDIGHIARVIHVGLPDTLKELIQREGRKGRREDITMTETVIVPIRIEDAVLISEGLKSLNLWRALSLEALLLNPDNDLLKIYDHYLNFKPLSQAELKLIGWPGERKLEFYQMFHTKNIPIFVYDPERDEFQQEESCTLKEFIEDYQPGSINVRSEPTLVVSTYDSANKQTAVLEIALREDYLKREGISGILNKEYLCEGCSRGFVRRSWRVSRFVQSALLKAVEEYEKWCYMWNQLPNFYQDVEKRKLVSEVCTTVVFSGLGGFKLVKEYPALVRWHLESRERKLKILPDGTETYAYERVVIKVLENPLAFPYEFFTYAYVSDVDPRDVDFDKIARGMGFLLAVLRYKYGIQPDLLGYFLEGQSRLLKIWEKEPIGLLKTLRSGGRMIIDKEREFGCQDLLEDVRNIPIDEKLKIMLRYVDSLRFTHDVLADKAEMEKVRQMAERLVYYLCNMISVKLSEELKYVHKTPQEPILIVDSLFNKIAVILSRPEAEAAVVSIIEKDEGGWIEALGGKIFEISNNYEDLTRLVHIGLSGVEKAVRRIRIDVVDLSKFLAQYPEPVSLGRIWEELTGSTDLVELQNDISTKIREGKTEVLERLMEELFKKRAGAIIALYNLFKRAEVTPASTDR</sequence>
<dbReference type="KEGG" id="pog:Pogu_0017"/>
<name>H6Q614_PYROT</name>
<dbReference type="GO" id="GO:0140097">
    <property type="term" value="F:catalytic activity, acting on DNA"/>
    <property type="evidence" value="ECO:0007669"/>
    <property type="project" value="UniProtKB-ARBA"/>
</dbReference>
<dbReference type="InterPro" id="IPR011545">
    <property type="entry name" value="DEAD/DEAH_box_helicase_dom"/>
</dbReference>
<dbReference type="STRING" id="698757.Pogu_0017"/>
<dbReference type="SMART" id="SM00490">
    <property type="entry name" value="HELICc"/>
    <property type="match status" value="1"/>
</dbReference>
<keyword evidence="6" id="KW-1185">Reference proteome</keyword>
<dbReference type="GO" id="GO:0004386">
    <property type="term" value="F:helicase activity"/>
    <property type="evidence" value="ECO:0007669"/>
    <property type="project" value="UniProtKB-KW"/>
</dbReference>
<evidence type="ECO:0000259" key="3">
    <source>
        <dbReference type="PROSITE" id="PS51192"/>
    </source>
</evidence>
<dbReference type="GO" id="GO:0005524">
    <property type="term" value="F:ATP binding"/>
    <property type="evidence" value="ECO:0007669"/>
    <property type="project" value="UniProtKB-KW"/>
</dbReference>
<dbReference type="PANTHER" id="PTHR47962">
    <property type="entry name" value="ATP-DEPENDENT HELICASE LHR-RELATED-RELATED"/>
    <property type="match status" value="1"/>
</dbReference>
<evidence type="ECO:0000313" key="6">
    <source>
        <dbReference type="Proteomes" id="UP000009062"/>
    </source>
</evidence>
<organism evidence="5 6">
    <name type="scientific">Pyrobaculum oguniense (strain DSM 13380 / JCM 10595 / TE7)</name>
    <dbReference type="NCBI Taxonomy" id="698757"/>
    <lineage>
        <taxon>Archaea</taxon>
        <taxon>Thermoproteota</taxon>
        <taxon>Thermoprotei</taxon>
        <taxon>Thermoproteales</taxon>
        <taxon>Thermoproteaceae</taxon>
        <taxon>Pyrobaculum</taxon>
    </lineage>
</organism>
<dbReference type="PROSITE" id="PS51192">
    <property type="entry name" value="HELICASE_ATP_BIND_1"/>
    <property type="match status" value="1"/>
</dbReference>
<feature type="domain" description="Helicase ATP-binding" evidence="3">
    <location>
        <begin position="64"/>
        <end position="269"/>
    </location>
</feature>